<keyword evidence="3" id="KW-1185">Reference proteome</keyword>
<reference evidence="3" key="1">
    <citation type="submission" date="2018-02" db="EMBL/GenBank/DDBJ databases">
        <title>Genome sequencing of Solimonas sp. HR-BB.</title>
        <authorList>
            <person name="Lee Y."/>
            <person name="Jeon C.O."/>
        </authorList>
    </citation>
    <scope>NUCLEOTIDE SEQUENCE [LARGE SCALE GENOMIC DNA]</scope>
    <source>
        <strain evidence="3">HR-U</strain>
    </source>
</reference>
<sequence>MKGRGTGSRENDKAAQYITKEFRKLGLLPMGSEGYWQPFTAKVKRVVVTDSLRKAKNVIGFLNNRASHTIVIGAHYDHLGMGRQGSSLEKNPEGKIHNGADDNASGVAGLLELARYYAQNGVKEEYNFLFIAFGAEELGLQGSRHFLANPTVPLDQLNFMVCMDMIGRYNPDRGVGVGGVGTSDTWAKVFEGVEASVKFFTDRAGNGGSDNAAFYAKQIPVLFFHTGGHDDYHKPTDDVEKIDFKSEVGILNLEIKIIDNALKQPKMSFTPVS</sequence>
<evidence type="ECO:0000313" key="2">
    <source>
        <dbReference type="EMBL" id="PQA61088.1"/>
    </source>
</evidence>
<feature type="domain" description="Peptidase M28" evidence="1">
    <location>
        <begin position="57"/>
        <end position="245"/>
    </location>
</feature>
<dbReference type="Proteomes" id="UP000239590">
    <property type="component" value="Unassembled WGS sequence"/>
</dbReference>
<dbReference type="Pfam" id="PF04389">
    <property type="entry name" value="Peptidase_M28"/>
    <property type="match status" value="1"/>
</dbReference>
<dbReference type="GO" id="GO:0008235">
    <property type="term" value="F:metalloexopeptidase activity"/>
    <property type="evidence" value="ECO:0007669"/>
    <property type="project" value="InterPro"/>
</dbReference>
<evidence type="ECO:0000313" key="3">
    <source>
        <dbReference type="Proteomes" id="UP000239590"/>
    </source>
</evidence>
<gene>
    <name evidence="2" type="ORF">C5O19_11960</name>
</gene>
<dbReference type="EMBL" id="PTRA01000001">
    <property type="protein sequence ID" value="PQA61088.1"/>
    <property type="molecule type" value="Genomic_DNA"/>
</dbReference>
<dbReference type="PANTHER" id="PTHR12147">
    <property type="entry name" value="METALLOPEPTIDASE M28 FAMILY MEMBER"/>
    <property type="match status" value="1"/>
</dbReference>
<dbReference type="InterPro" id="IPR045175">
    <property type="entry name" value="M28_fam"/>
</dbReference>
<organism evidence="2 3">
    <name type="scientific">Siphonobacter curvatus</name>
    <dbReference type="NCBI Taxonomy" id="2094562"/>
    <lineage>
        <taxon>Bacteria</taxon>
        <taxon>Pseudomonadati</taxon>
        <taxon>Bacteroidota</taxon>
        <taxon>Cytophagia</taxon>
        <taxon>Cytophagales</taxon>
        <taxon>Cytophagaceae</taxon>
        <taxon>Siphonobacter</taxon>
    </lineage>
</organism>
<dbReference type="InterPro" id="IPR007484">
    <property type="entry name" value="Peptidase_M28"/>
</dbReference>
<accession>A0A2S7ITV6</accession>
<dbReference type="SUPFAM" id="SSF53187">
    <property type="entry name" value="Zn-dependent exopeptidases"/>
    <property type="match status" value="1"/>
</dbReference>
<protein>
    <submittedName>
        <fullName evidence="2">Peptidase M28</fullName>
    </submittedName>
</protein>
<comment type="caution">
    <text evidence="2">The sequence shown here is derived from an EMBL/GenBank/DDBJ whole genome shotgun (WGS) entry which is preliminary data.</text>
</comment>
<proteinExistence type="predicted"/>
<dbReference type="Gene3D" id="3.40.630.10">
    <property type="entry name" value="Zn peptidases"/>
    <property type="match status" value="1"/>
</dbReference>
<dbReference type="PANTHER" id="PTHR12147:SF26">
    <property type="entry name" value="PEPTIDASE M28 DOMAIN-CONTAINING PROTEIN"/>
    <property type="match status" value="1"/>
</dbReference>
<dbReference type="GO" id="GO:0006508">
    <property type="term" value="P:proteolysis"/>
    <property type="evidence" value="ECO:0007669"/>
    <property type="project" value="InterPro"/>
</dbReference>
<name>A0A2S7ITV6_9BACT</name>
<evidence type="ECO:0000259" key="1">
    <source>
        <dbReference type="Pfam" id="PF04389"/>
    </source>
</evidence>
<dbReference type="AlphaFoldDB" id="A0A2S7ITV6"/>
<dbReference type="OrthoDB" id="1521787at2"/>